<keyword evidence="2" id="KW-0238">DNA-binding</keyword>
<proteinExistence type="predicted"/>
<evidence type="ECO:0000256" key="3">
    <source>
        <dbReference type="ARBA" id="ARBA00023163"/>
    </source>
</evidence>
<organism evidence="6">
    <name type="scientific">Candidatus Caldatribacterium californiense</name>
    <dbReference type="NCBI Taxonomy" id="1454726"/>
    <lineage>
        <taxon>Bacteria</taxon>
        <taxon>Pseudomonadati</taxon>
        <taxon>Atribacterota</taxon>
        <taxon>Atribacteria</taxon>
        <taxon>Atribacterales</taxon>
        <taxon>Candidatus Caldatribacteriaceae</taxon>
        <taxon>Candidatus Caldatribacterium</taxon>
    </lineage>
</organism>
<evidence type="ECO:0000259" key="4">
    <source>
        <dbReference type="PROSITE" id="PS50932"/>
    </source>
</evidence>
<dbReference type="CDD" id="cd01392">
    <property type="entry name" value="HTH_LacI"/>
    <property type="match status" value="1"/>
</dbReference>
<dbReference type="SMART" id="SM00354">
    <property type="entry name" value="HTH_LACI"/>
    <property type="match status" value="1"/>
</dbReference>
<dbReference type="Pfam" id="PF13377">
    <property type="entry name" value="Peripla_BP_3"/>
    <property type="match status" value="1"/>
</dbReference>
<evidence type="ECO:0000256" key="2">
    <source>
        <dbReference type="ARBA" id="ARBA00023125"/>
    </source>
</evidence>
<dbReference type="Gene3D" id="3.40.50.2300">
    <property type="match status" value="2"/>
</dbReference>
<dbReference type="GO" id="GO:0000976">
    <property type="term" value="F:transcription cis-regulatory region binding"/>
    <property type="evidence" value="ECO:0007669"/>
    <property type="project" value="TreeGrafter"/>
</dbReference>
<dbReference type="GO" id="GO:0003700">
    <property type="term" value="F:DNA-binding transcription factor activity"/>
    <property type="evidence" value="ECO:0007669"/>
    <property type="project" value="TreeGrafter"/>
</dbReference>
<dbReference type="CDD" id="cd06267">
    <property type="entry name" value="PBP1_LacI_sugar_binding-like"/>
    <property type="match status" value="1"/>
</dbReference>
<dbReference type="PANTHER" id="PTHR30146">
    <property type="entry name" value="LACI-RELATED TRANSCRIPTIONAL REPRESSOR"/>
    <property type="match status" value="1"/>
</dbReference>
<name>A0A7V3YEZ7_9BACT</name>
<dbReference type="SUPFAM" id="SSF47413">
    <property type="entry name" value="lambda repressor-like DNA-binding domains"/>
    <property type="match status" value="1"/>
</dbReference>
<evidence type="ECO:0000259" key="5">
    <source>
        <dbReference type="PROSITE" id="PS50943"/>
    </source>
</evidence>
<dbReference type="InterPro" id="IPR001387">
    <property type="entry name" value="Cro/C1-type_HTH"/>
</dbReference>
<dbReference type="InterPro" id="IPR000843">
    <property type="entry name" value="HTH_LacI"/>
</dbReference>
<evidence type="ECO:0000256" key="1">
    <source>
        <dbReference type="ARBA" id="ARBA00023015"/>
    </source>
</evidence>
<comment type="caution">
    <text evidence="6">The sequence shown here is derived from an EMBL/GenBank/DDBJ whole genome shotgun (WGS) entry which is preliminary data.</text>
</comment>
<accession>A0A7V3YEZ7</accession>
<dbReference type="EMBL" id="DTFV01000016">
    <property type="protein sequence ID" value="HGI29859.1"/>
    <property type="molecule type" value="Genomic_DNA"/>
</dbReference>
<protein>
    <submittedName>
        <fullName evidence="6">LacI family transcriptional regulator</fullName>
    </submittedName>
</protein>
<dbReference type="PROSITE" id="PS50932">
    <property type="entry name" value="HTH_LACI_2"/>
    <property type="match status" value="1"/>
</dbReference>
<reference evidence="6" key="1">
    <citation type="journal article" date="2020" name="mSystems">
        <title>Genome- and Community-Level Interaction Insights into Carbon Utilization and Element Cycling Functions of Hydrothermarchaeota in Hydrothermal Sediment.</title>
        <authorList>
            <person name="Zhou Z."/>
            <person name="Liu Y."/>
            <person name="Xu W."/>
            <person name="Pan J."/>
            <person name="Luo Z.H."/>
            <person name="Li M."/>
        </authorList>
    </citation>
    <scope>NUCLEOTIDE SEQUENCE [LARGE SCALE GENOMIC DNA]</scope>
    <source>
        <strain evidence="6">SpSt-747</strain>
    </source>
</reference>
<gene>
    <name evidence="6" type="ORF">ENV30_00880</name>
</gene>
<dbReference type="PROSITE" id="PS00356">
    <property type="entry name" value="HTH_LACI_1"/>
    <property type="match status" value="1"/>
</dbReference>
<dbReference type="PROSITE" id="PS50943">
    <property type="entry name" value="HTH_CROC1"/>
    <property type="match status" value="1"/>
</dbReference>
<dbReference type="InterPro" id="IPR010982">
    <property type="entry name" value="Lambda_DNA-bd_dom_sf"/>
</dbReference>
<dbReference type="SUPFAM" id="SSF53822">
    <property type="entry name" value="Periplasmic binding protein-like I"/>
    <property type="match status" value="1"/>
</dbReference>
<sequence length="347" mass="38848">MPMMTIAEIARLAGVSKATVSNVLNGRVDQVSPKTRARVERIIKEYGYVPKRAARSLKSNRTRTIALLFPHLPANLIANTFFFPGFLSGVARACEEASYQLLITTSARSCDTEFHYEALVRSQSVDGFIVSEIFVNDPRFGVLREFRIPFVSIGKPEGEDVSWMSWVDHNQEEVSYNAVQRLLELGHRDIVFLGLSRGRVYTMQRLAGYSKALKERGIPLREELILTEEIEKDKVAEKLGKLKEQGIAFSALFVIAESLALSALRALQDLGFRIPQDVSILGNIETDNYRFYVPQLSGIRVRTEDLGYETARLLIDLIEGKVQGPVGKYLEADFVEGCSIGPRGERG</sequence>
<evidence type="ECO:0000313" key="6">
    <source>
        <dbReference type="EMBL" id="HGI29859.1"/>
    </source>
</evidence>
<keyword evidence="3" id="KW-0804">Transcription</keyword>
<keyword evidence="1" id="KW-0805">Transcription regulation</keyword>
<dbReference type="PANTHER" id="PTHR30146:SF109">
    <property type="entry name" value="HTH-TYPE TRANSCRIPTIONAL REGULATOR GALS"/>
    <property type="match status" value="1"/>
</dbReference>
<dbReference type="Pfam" id="PF00356">
    <property type="entry name" value="LacI"/>
    <property type="match status" value="1"/>
</dbReference>
<dbReference type="InterPro" id="IPR028082">
    <property type="entry name" value="Peripla_BP_I"/>
</dbReference>
<feature type="domain" description="HTH lacI-type" evidence="4">
    <location>
        <begin position="4"/>
        <end position="59"/>
    </location>
</feature>
<dbReference type="InterPro" id="IPR046335">
    <property type="entry name" value="LacI/GalR-like_sensor"/>
</dbReference>
<feature type="domain" description="HTH cro/C1-type" evidence="5">
    <location>
        <begin position="4"/>
        <end position="35"/>
    </location>
</feature>
<dbReference type="AlphaFoldDB" id="A0A7V3YEZ7"/>
<dbReference type="Gene3D" id="1.10.260.40">
    <property type="entry name" value="lambda repressor-like DNA-binding domains"/>
    <property type="match status" value="1"/>
</dbReference>
<dbReference type="PRINTS" id="PR00036">
    <property type="entry name" value="HTHLACI"/>
</dbReference>